<feature type="region of interest" description="Disordered" evidence="2">
    <location>
        <begin position="107"/>
        <end position="141"/>
    </location>
</feature>
<evidence type="ECO:0000259" key="3">
    <source>
        <dbReference type="Pfam" id="PF18435"/>
    </source>
</evidence>
<dbReference type="EMBL" id="JAOXXL010000019">
    <property type="protein sequence ID" value="MCY7008432.1"/>
    <property type="molecule type" value="Genomic_DNA"/>
</dbReference>
<accession>A0ABT4DIK0</accession>
<sequence>MLLKKFKFVLGVVMLHMLMSIISMSASHIKDVEAVTEVFGDGENLSAVILTYDKAIKSSSISVEDYNVANRKISRVYVNTVPQKEKTNKKSGKYVIIELEQLPMIDTSVDPHPKDKENREKRKTKGISGPTLGSKGNPQPLKTFSAQVTQKGSVKTIDNKIYKAEEEITSSHTRQLIIEDFIQDIYKENEKDGTSLMYNLYIPKNYDPNKTYPLVVFMHDAGVVSPEIKTTLSQGLGAIAWASPEWQKNHPCFVLAPQYDTVIVNDNYEYGPELDRTIKLIKELSKKYSIDTNRIYNTGQSMGGMSCISMDSRYPNFFAASYIVASKWDVNVTDPLAKQKIWFVVSEGDPGAYPSINEITKNLENKGASVKKIEIDANQEEEKINSQIKTIISPEYNVYYTIYKGGSHRYTWQHAYEMFPAMEWIFSNHK</sequence>
<organism evidence="4 5">
    <name type="scientific">Fusobacterium simiae</name>
    <dbReference type="NCBI Taxonomy" id="855"/>
    <lineage>
        <taxon>Bacteria</taxon>
        <taxon>Fusobacteriati</taxon>
        <taxon>Fusobacteriota</taxon>
        <taxon>Fusobacteriia</taxon>
        <taxon>Fusobacteriales</taxon>
        <taxon>Fusobacteriaceae</taxon>
        <taxon>Fusobacterium</taxon>
    </lineage>
</organism>
<evidence type="ECO:0000256" key="1">
    <source>
        <dbReference type="ARBA" id="ARBA00022729"/>
    </source>
</evidence>
<dbReference type="Gene3D" id="2.60.40.2180">
    <property type="match status" value="1"/>
</dbReference>
<dbReference type="InterPro" id="IPR041172">
    <property type="entry name" value="EstA_Ig-like_N"/>
</dbReference>
<dbReference type="Gene3D" id="3.40.50.1820">
    <property type="entry name" value="alpha/beta hydrolase"/>
    <property type="match status" value="1"/>
</dbReference>
<feature type="compositionally biased region" description="Basic and acidic residues" evidence="2">
    <location>
        <begin position="109"/>
        <end position="120"/>
    </location>
</feature>
<dbReference type="Pfam" id="PF18435">
    <property type="entry name" value="EstA_Ig_like"/>
    <property type="match status" value="1"/>
</dbReference>
<evidence type="ECO:0000256" key="2">
    <source>
        <dbReference type="SAM" id="MobiDB-lite"/>
    </source>
</evidence>
<keyword evidence="1" id="KW-0732">Signal</keyword>
<dbReference type="Proteomes" id="UP001062738">
    <property type="component" value="Unassembled WGS sequence"/>
</dbReference>
<evidence type="ECO:0000313" key="5">
    <source>
        <dbReference type="Proteomes" id="UP001062738"/>
    </source>
</evidence>
<dbReference type="InterPro" id="IPR029058">
    <property type="entry name" value="AB_hydrolase_fold"/>
</dbReference>
<proteinExistence type="predicted"/>
<comment type="caution">
    <text evidence="4">The sequence shown here is derived from an EMBL/GenBank/DDBJ whole genome shotgun (WGS) entry which is preliminary data.</text>
</comment>
<gene>
    <name evidence="4" type="ORF">OCK72_07150</name>
</gene>
<dbReference type="InterPro" id="IPR050955">
    <property type="entry name" value="Plant_Biomass_Hydrol_Est"/>
</dbReference>
<keyword evidence="5" id="KW-1185">Reference proteome</keyword>
<dbReference type="SUPFAM" id="SSF53474">
    <property type="entry name" value="alpha/beta-Hydrolases"/>
    <property type="match status" value="1"/>
</dbReference>
<reference evidence="4" key="1">
    <citation type="submission" date="2022-09" db="EMBL/GenBank/DDBJ databases">
        <authorList>
            <person name="Zoaiter M."/>
        </authorList>
    </citation>
    <scope>NUCLEOTIDE SEQUENCE</scope>
    <source>
        <strain evidence="4">DSM 19848</strain>
    </source>
</reference>
<name>A0ABT4DIK0_FUSSI</name>
<evidence type="ECO:0000313" key="4">
    <source>
        <dbReference type="EMBL" id="MCY7008432.1"/>
    </source>
</evidence>
<protein>
    <recommendedName>
        <fullName evidence="3">Esterase Ig-like N-terminal domain-containing protein</fullName>
    </recommendedName>
</protein>
<dbReference type="PANTHER" id="PTHR43037:SF1">
    <property type="entry name" value="BLL1128 PROTEIN"/>
    <property type="match status" value="1"/>
</dbReference>
<dbReference type="RefSeq" id="WP_265152329.1">
    <property type="nucleotide sequence ID" value="NZ_JAOXXL010000019.1"/>
</dbReference>
<feature type="domain" description="Esterase Ig-like N-terminal" evidence="3">
    <location>
        <begin position="32"/>
        <end position="163"/>
    </location>
</feature>
<dbReference type="PANTHER" id="PTHR43037">
    <property type="entry name" value="UNNAMED PRODUCT-RELATED"/>
    <property type="match status" value="1"/>
</dbReference>